<feature type="compositionally biased region" description="Basic and acidic residues" evidence="5">
    <location>
        <begin position="58"/>
        <end position="69"/>
    </location>
</feature>
<feature type="transmembrane region" description="Helical" evidence="6">
    <location>
        <begin position="386"/>
        <end position="405"/>
    </location>
</feature>
<dbReference type="PROSITE" id="PS50850">
    <property type="entry name" value="MFS"/>
    <property type="match status" value="1"/>
</dbReference>
<feature type="compositionally biased region" description="Polar residues" evidence="5">
    <location>
        <begin position="96"/>
        <end position="108"/>
    </location>
</feature>
<feature type="transmembrane region" description="Helical" evidence="6">
    <location>
        <begin position="142"/>
        <end position="165"/>
    </location>
</feature>
<dbReference type="InterPro" id="IPR020846">
    <property type="entry name" value="MFS_dom"/>
</dbReference>
<feature type="transmembrane region" description="Helical" evidence="6">
    <location>
        <begin position="238"/>
        <end position="258"/>
    </location>
</feature>
<feature type="transmembrane region" description="Helical" evidence="6">
    <location>
        <begin position="177"/>
        <end position="197"/>
    </location>
</feature>
<proteinExistence type="predicted"/>
<evidence type="ECO:0000256" key="5">
    <source>
        <dbReference type="SAM" id="MobiDB-lite"/>
    </source>
</evidence>
<feature type="domain" description="Major facilitator superfamily (MFS) profile" evidence="7">
    <location>
        <begin position="143"/>
        <end position="452"/>
    </location>
</feature>
<keyword evidence="2 6" id="KW-0812">Transmembrane</keyword>
<keyword evidence="9" id="KW-1185">Reference proteome</keyword>
<dbReference type="SUPFAM" id="SSF103473">
    <property type="entry name" value="MFS general substrate transporter"/>
    <property type="match status" value="1"/>
</dbReference>
<evidence type="ECO:0000256" key="4">
    <source>
        <dbReference type="ARBA" id="ARBA00023136"/>
    </source>
</evidence>
<dbReference type="Proteomes" id="UP001465976">
    <property type="component" value="Unassembled WGS sequence"/>
</dbReference>
<evidence type="ECO:0000256" key="6">
    <source>
        <dbReference type="SAM" id="Phobius"/>
    </source>
</evidence>
<dbReference type="Pfam" id="PF07690">
    <property type="entry name" value="MFS_1"/>
    <property type="match status" value="1"/>
</dbReference>
<feature type="non-terminal residue" evidence="8">
    <location>
        <position position="452"/>
    </location>
</feature>
<feature type="transmembrane region" description="Helical" evidence="6">
    <location>
        <begin position="304"/>
        <end position="329"/>
    </location>
</feature>
<feature type="transmembrane region" description="Helical" evidence="6">
    <location>
        <begin position="360"/>
        <end position="380"/>
    </location>
</feature>
<evidence type="ECO:0000256" key="3">
    <source>
        <dbReference type="ARBA" id="ARBA00022989"/>
    </source>
</evidence>
<comment type="subcellular location">
    <subcellularLocation>
        <location evidence="1">Membrane</location>
        <topology evidence="1">Multi-pass membrane protein</topology>
    </subcellularLocation>
</comment>
<dbReference type="Gene3D" id="1.20.1720.10">
    <property type="entry name" value="Multidrug resistance protein D"/>
    <property type="match status" value="1"/>
</dbReference>
<feature type="transmembrane region" description="Helical" evidence="6">
    <location>
        <begin position="426"/>
        <end position="447"/>
    </location>
</feature>
<dbReference type="InterPro" id="IPR011701">
    <property type="entry name" value="MFS"/>
</dbReference>
<evidence type="ECO:0000313" key="8">
    <source>
        <dbReference type="EMBL" id="KAL0574441.1"/>
    </source>
</evidence>
<feature type="region of interest" description="Disordered" evidence="5">
    <location>
        <begin position="58"/>
        <end position="119"/>
    </location>
</feature>
<keyword evidence="3 6" id="KW-1133">Transmembrane helix</keyword>
<evidence type="ECO:0000256" key="1">
    <source>
        <dbReference type="ARBA" id="ARBA00004141"/>
    </source>
</evidence>
<keyword evidence="4 6" id="KW-0472">Membrane</keyword>
<sequence>MKDLVRDAVIGQIINYLSGGRLLSYPEQKPEYQVPARYLSTSRLSPASTAAGIISETKHESLTEKKHESQLNGGSDSATVVDHAPLAPTHRPGSAEDSNTLTDATANPSKDPEQGQDAFLVDWDGPNDPDNPKNWSSFKKGFVAFEISLLTFSVYIGSAIFTPSFPGVRERFGATEVEAALGLTLYVLAYGIGPMFLTPLQEIPSLGRNPVYIIGLAIFLLLQIPIVDAKNLSTIWAFRFLTGFVGSPALATGGASMADIFDGQRLPYMIGIWGLGAVAGPISGPVIGGFAAQAKDWRWPIYELMWISAFALGFLSLLLPETLGANILLKRAKRLRKATGNPRLRSQSELDQAAMSKKDVAFEALFEAFPLVFNGIYHMSLGVGNLPFAGFVVSGAITYTAYCLYLRYHFEPRSVKNPMLAAEARLEIGLIASVFIPISLFMFGWSARPDVH</sequence>
<gene>
    <name evidence="8" type="ORF">V5O48_007504</name>
</gene>
<feature type="transmembrane region" description="Helical" evidence="6">
    <location>
        <begin position="209"/>
        <end position="226"/>
    </location>
</feature>
<reference evidence="8 9" key="1">
    <citation type="submission" date="2024-02" db="EMBL/GenBank/DDBJ databases">
        <title>A draft genome for the cacao thread blight pathogen Marasmius crinis-equi.</title>
        <authorList>
            <person name="Cohen S.P."/>
            <person name="Baruah I.K."/>
            <person name="Amoako-Attah I."/>
            <person name="Bukari Y."/>
            <person name="Meinhardt L.W."/>
            <person name="Bailey B.A."/>
        </authorList>
    </citation>
    <scope>NUCLEOTIDE SEQUENCE [LARGE SCALE GENOMIC DNA]</scope>
    <source>
        <strain evidence="8 9">GH-76</strain>
    </source>
</reference>
<dbReference type="InterPro" id="IPR036259">
    <property type="entry name" value="MFS_trans_sf"/>
</dbReference>
<protein>
    <recommendedName>
        <fullName evidence="7">Major facilitator superfamily (MFS) profile domain-containing protein</fullName>
    </recommendedName>
</protein>
<dbReference type="PANTHER" id="PTHR23502">
    <property type="entry name" value="MAJOR FACILITATOR SUPERFAMILY"/>
    <property type="match status" value="1"/>
</dbReference>
<dbReference type="PANTHER" id="PTHR23502:SF23">
    <property type="entry name" value="FLUCONAZOLE RESISTANCE PROTEIN 1"/>
    <property type="match status" value="1"/>
</dbReference>
<dbReference type="EMBL" id="JBAHYK010000396">
    <property type="protein sequence ID" value="KAL0574441.1"/>
    <property type="molecule type" value="Genomic_DNA"/>
</dbReference>
<name>A0ABR3FGX5_9AGAR</name>
<evidence type="ECO:0000313" key="9">
    <source>
        <dbReference type="Proteomes" id="UP001465976"/>
    </source>
</evidence>
<accession>A0ABR3FGX5</accession>
<comment type="caution">
    <text evidence="8">The sequence shown here is derived from an EMBL/GenBank/DDBJ whole genome shotgun (WGS) entry which is preliminary data.</text>
</comment>
<evidence type="ECO:0000256" key="2">
    <source>
        <dbReference type="ARBA" id="ARBA00022692"/>
    </source>
</evidence>
<organism evidence="8 9">
    <name type="scientific">Marasmius crinis-equi</name>
    <dbReference type="NCBI Taxonomy" id="585013"/>
    <lineage>
        <taxon>Eukaryota</taxon>
        <taxon>Fungi</taxon>
        <taxon>Dikarya</taxon>
        <taxon>Basidiomycota</taxon>
        <taxon>Agaricomycotina</taxon>
        <taxon>Agaricomycetes</taxon>
        <taxon>Agaricomycetidae</taxon>
        <taxon>Agaricales</taxon>
        <taxon>Marasmiineae</taxon>
        <taxon>Marasmiaceae</taxon>
        <taxon>Marasmius</taxon>
    </lineage>
</organism>
<evidence type="ECO:0000259" key="7">
    <source>
        <dbReference type="PROSITE" id="PS50850"/>
    </source>
</evidence>
<feature type="transmembrane region" description="Helical" evidence="6">
    <location>
        <begin position="270"/>
        <end position="292"/>
    </location>
</feature>